<dbReference type="EMBL" id="BEZZ01001314">
    <property type="protein sequence ID" value="GCC17442.1"/>
    <property type="molecule type" value="Genomic_DNA"/>
</dbReference>
<sequence>MIRFDIQYPSVMLQEVYYQKMWDRMGLATTRLVASAIIQFGNGQMIQKATEPEGGRSDYLYDIVKENCK</sequence>
<keyword evidence="2" id="KW-1185">Reference proteome</keyword>
<proteinExistence type="predicted"/>
<protein>
    <submittedName>
        <fullName evidence="1">Uncharacterized protein</fullName>
    </submittedName>
</protein>
<dbReference type="Proteomes" id="UP000287033">
    <property type="component" value="Unassembled WGS sequence"/>
</dbReference>
<name>A0A401RH18_CHIPU</name>
<evidence type="ECO:0000313" key="1">
    <source>
        <dbReference type="EMBL" id="GCC17442.1"/>
    </source>
</evidence>
<dbReference type="AlphaFoldDB" id="A0A401RH18"/>
<gene>
    <name evidence="1" type="ORF">chiPu_0017556</name>
</gene>
<evidence type="ECO:0000313" key="2">
    <source>
        <dbReference type="Proteomes" id="UP000287033"/>
    </source>
</evidence>
<comment type="caution">
    <text evidence="1">The sequence shown here is derived from an EMBL/GenBank/DDBJ whole genome shotgun (WGS) entry which is preliminary data.</text>
</comment>
<reference evidence="1 2" key="1">
    <citation type="journal article" date="2018" name="Nat. Ecol. Evol.">
        <title>Shark genomes provide insights into elasmobranch evolution and the origin of vertebrates.</title>
        <authorList>
            <person name="Hara Y"/>
            <person name="Yamaguchi K"/>
            <person name="Onimaru K"/>
            <person name="Kadota M"/>
            <person name="Koyanagi M"/>
            <person name="Keeley SD"/>
            <person name="Tatsumi K"/>
            <person name="Tanaka K"/>
            <person name="Motone F"/>
            <person name="Kageyama Y"/>
            <person name="Nozu R"/>
            <person name="Adachi N"/>
            <person name="Nishimura O"/>
            <person name="Nakagawa R"/>
            <person name="Tanegashima C"/>
            <person name="Kiyatake I"/>
            <person name="Matsumoto R"/>
            <person name="Murakumo K"/>
            <person name="Nishida K"/>
            <person name="Terakita A"/>
            <person name="Kuratani S"/>
            <person name="Sato K"/>
            <person name="Hyodo S Kuraku.S."/>
        </authorList>
    </citation>
    <scope>NUCLEOTIDE SEQUENCE [LARGE SCALE GENOMIC DNA]</scope>
</reference>
<organism evidence="1 2">
    <name type="scientific">Chiloscyllium punctatum</name>
    <name type="common">Brownbanded bambooshark</name>
    <name type="synonym">Hemiscyllium punctatum</name>
    <dbReference type="NCBI Taxonomy" id="137246"/>
    <lineage>
        <taxon>Eukaryota</taxon>
        <taxon>Metazoa</taxon>
        <taxon>Chordata</taxon>
        <taxon>Craniata</taxon>
        <taxon>Vertebrata</taxon>
        <taxon>Chondrichthyes</taxon>
        <taxon>Elasmobranchii</taxon>
        <taxon>Galeomorphii</taxon>
        <taxon>Galeoidea</taxon>
        <taxon>Orectolobiformes</taxon>
        <taxon>Hemiscylliidae</taxon>
        <taxon>Chiloscyllium</taxon>
    </lineage>
</organism>
<accession>A0A401RH18</accession>